<dbReference type="STRING" id="429701.A0A2G9H4H1"/>
<dbReference type="PANTHER" id="PTHR33181">
    <property type="entry name" value="OS01G0778500 PROTEIN"/>
    <property type="match status" value="1"/>
</dbReference>
<proteinExistence type="predicted"/>
<evidence type="ECO:0000313" key="1">
    <source>
        <dbReference type="EMBL" id="PIN12405.1"/>
    </source>
</evidence>
<comment type="caution">
    <text evidence="1">The sequence shown here is derived from an EMBL/GenBank/DDBJ whole genome shotgun (WGS) entry which is preliminary data.</text>
</comment>
<evidence type="ECO:0000313" key="2">
    <source>
        <dbReference type="Proteomes" id="UP000231279"/>
    </source>
</evidence>
<reference evidence="2" key="1">
    <citation type="journal article" date="2018" name="Gigascience">
        <title>Genome assembly of the Pink Ipe (Handroanthus impetiginosus, Bignoniaceae), a highly valued, ecologically keystone Neotropical timber forest tree.</title>
        <authorList>
            <person name="Silva-Junior O.B."/>
            <person name="Grattapaglia D."/>
            <person name="Novaes E."/>
            <person name="Collevatti R.G."/>
        </authorList>
    </citation>
    <scope>NUCLEOTIDE SEQUENCE [LARGE SCALE GENOMIC DNA]</scope>
    <source>
        <strain evidence="2">cv. UFG-1</strain>
    </source>
</reference>
<name>A0A2G9H4H1_9LAMI</name>
<dbReference type="EMBL" id="NKXS01002700">
    <property type="protein sequence ID" value="PIN12405.1"/>
    <property type="molecule type" value="Genomic_DNA"/>
</dbReference>
<dbReference type="OrthoDB" id="661559at2759"/>
<dbReference type="PANTHER" id="PTHR33181:SF58">
    <property type="match status" value="1"/>
</dbReference>
<gene>
    <name evidence="1" type="ORF">CDL12_14981</name>
</gene>
<sequence>MEMDWWDKMMIPMRKIWAKLSKRVVSRKTGLFILHQDVRTCEYEDVHILWDLLKRNETQLTRKRKEASLWKFHWTKCAPLLYRDV</sequence>
<protein>
    <submittedName>
        <fullName evidence="1">Uncharacterized protein</fullName>
    </submittedName>
</protein>
<keyword evidence="2" id="KW-1185">Reference proteome</keyword>
<accession>A0A2G9H4H1</accession>
<organism evidence="1 2">
    <name type="scientific">Handroanthus impetiginosus</name>
    <dbReference type="NCBI Taxonomy" id="429701"/>
    <lineage>
        <taxon>Eukaryota</taxon>
        <taxon>Viridiplantae</taxon>
        <taxon>Streptophyta</taxon>
        <taxon>Embryophyta</taxon>
        <taxon>Tracheophyta</taxon>
        <taxon>Spermatophyta</taxon>
        <taxon>Magnoliopsida</taxon>
        <taxon>eudicotyledons</taxon>
        <taxon>Gunneridae</taxon>
        <taxon>Pentapetalae</taxon>
        <taxon>asterids</taxon>
        <taxon>lamiids</taxon>
        <taxon>Lamiales</taxon>
        <taxon>Bignoniaceae</taxon>
        <taxon>Crescentiina</taxon>
        <taxon>Tabebuia alliance</taxon>
        <taxon>Handroanthus</taxon>
    </lineage>
</organism>
<dbReference type="AlphaFoldDB" id="A0A2G9H4H1"/>
<dbReference type="Proteomes" id="UP000231279">
    <property type="component" value="Unassembled WGS sequence"/>
</dbReference>